<reference evidence="1 2" key="2">
    <citation type="submission" date="2018-11" db="EMBL/GenBank/DDBJ databases">
        <authorList>
            <consortium name="Pathogen Informatics"/>
        </authorList>
    </citation>
    <scope>NUCLEOTIDE SEQUENCE [LARGE SCALE GENOMIC DNA]</scope>
    <source>
        <strain evidence="1 2">NST_G2</strain>
    </source>
</reference>
<organism evidence="3">
    <name type="scientific">Schistocephalus solidus</name>
    <name type="common">Tapeworm</name>
    <dbReference type="NCBI Taxonomy" id="70667"/>
    <lineage>
        <taxon>Eukaryota</taxon>
        <taxon>Metazoa</taxon>
        <taxon>Spiralia</taxon>
        <taxon>Lophotrochozoa</taxon>
        <taxon>Platyhelminthes</taxon>
        <taxon>Cestoda</taxon>
        <taxon>Eucestoda</taxon>
        <taxon>Diphyllobothriidea</taxon>
        <taxon>Diphyllobothriidae</taxon>
        <taxon>Schistocephalus</taxon>
    </lineage>
</organism>
<dbReference type="WBParaSite" id="SSLN_0000041901-mRNA-1">
    <property type="protein sequence ID" value="SSLN_0000041901-mRNA-1"/>
    <property type="gene ID" value="SSLN_0000041901"/>
</dbReference>
<accession>A0A183S852</accession>
<proteinExistence type="predicted"/>
<dbReference type="Proteomes" id="UP000275846">
    <property type="component" value="Unassembled WGS sequence"/>
</dbReference>
<evidence type="ECO:0000313" key="1">
    <source>
        <dbReference type="EMBL" id="VDL85540.1"/>
    </source>
</evidence>
<dbReference type="AlphaFoldDB" id="A0A183S852"/>
<keyword evidence="2" id="KW-1185">Reference proteome</keyword>
<evidence type="ECO:0000313" key="3">
    <source>
        <dbReference type="WBParaSite" id="SSLN_0000041901-mRNA-1"/>
    </source>
</evidence>
<protein>
    <submittedName>
        <fullName evidence="3">Secreted protein</fullName>
    </submittedName>
</protein>
<name>A0A183S852_SCHSO</name>
<dbReference type="EMBL" id="UYSU01000270">
    <property type="protein sequence ID" value="VDL85540.1"/>
    <property type="molecule type" value="Genomic_DNA"/>
</dbReference>
<sequence length="148" mass="15776">MLLWASLTGTQLSPVAPRSWVLPSGHTPGNRHDRTTKPGEGRRCCVCRHTRYVCSIPPVLALSRPPCPSSSPFPTPLPSPLLLLLHPLLSPPLLILASTPPLLPLSSPFPPSPRLKCPTARATCNHVGSPGESVVLSLTQIVTHSGVR</sequence>
<reference evidence="3" key="1">
    <citation type="submission" date="2016-06" db="UniProtKB">
        <authorList>
            <consortium name="WormBaseParasite"/>
        </authorList>
    </citation>
    <scope>IDENTIFICATION</scope>
</reference>
<evidence type="ECO:0000313" key="2">
    <source>
        <dbReference type="Proteomes" id="UP000275846"/>
    </source>
</evidence>
<gene>
    <name evidence="1" type="ORF">SSLN_LOCUS400</name>
</gene>